<dbReference type="PRINTS" id="PR00111">
    <property type="entry name" value="ABHYDROLASE"/>
</dbReference>
<proteinExistence type="predicted"/>
<evidence type="ECO:0000313" key="2">
    <source>
        <dbReference type="Proteomes" id="UP001592582"/>
    </source>
</evidence>
<comment type="caution">
    <text evidence="1">The sequence shown here is derived from an EMBL/GenBank/DDBJ whole genome shotgun (WGS) entry which is preliminary data.</text>
</comment>
<dbReference type="SUPFAM" id="SSF53474">
    <property type="entry name" value="alpha/beta-Hydrolases"/>
    <property type="match status" value="1"/>
</dbReference>
<dbReference type="Pfam" id="PF00561">
    <property type="entry name" value="Abhydrolase_1"/>
    <property type="match status" value="1"/>
</dbReference>
<organism evidence="1 2">
    <name type="scientific">Streptacidiphilus alkalitolerans</name>
    <dbReference type="NCBI Taxonomy" id="3342712"/>
    <lineage>
        <taxon>Bacteria</taxon>
        <taxon>Bacillati</taxon>
        <taxon>Actinomycetota</taxon>
        <taxon>Actinomycetes</taxon>
        <taxon>Kitasatosporales</taxon>
        <taxon>Streptomycetaceae</taxon>
        <taxon>Streptacidiphilus</taxon>
    </lineage>
</organism>
<keyword evidence="2" id="KW-1185">Reference proteome</keyword>
<dbReference type="Proteomes" id="UP001592582">
    <property type="component" value="Unassembled WGS sequence"/>
</dbReference>
<dbReference type="Gene3D" id="3.40.50.1820">
    <property type="entry name" value="alpha/beta hydrolase"/>
    <property type="match status" value="1"/>
</dbReference>
<dbReference type="EMBL" id="JBHEZX010000001">
    <property type="protein sequence ID" value="MFC1408051.1"/>
    <property type="molecule type" value="Genomic_DNA"/>
</dbReference>
<dbReference type="PANTHER" id="PTHR43798">
    <property type="entry name" value="MONOACYLGLYCEROL LIPASE"/>
    <property type="match status" value="1"/>
</dbReference>
<dbReference type="InterPro" id="IPR029058">
    <property type="entry name" value="AB_hydrolase_fold"/>
</dbReference>
<protein>
    <submittedName>
        <fullName evidence="1">Alpha/beta fold hydrolase</fullName>
    </submittedName>
</protein>
<dbReference type="PANTHER" id="PTHR43798:SF31">
    <property type="entry name" value="AB HYDROLASE SUPERFAMILY PROTEIN YCLE"/>
    <property type="match status" value="1"/>
</dbReference>
<name>A0ABV6V356_9ACTN</name>
<sequence>MSIDTTSVAQMLLDAPAVVVSEHRLTFDGFEYVARVARQGAGVTAPLVILGGSSQDRFSWARHETALLPLCDVITVDLPGYGEADPLPERYGMDFLAAATRHMVDALGLGEINLFGGCFGGAIALRFAQHYPDAVERLILVGMTTFVPPEYEQAANRWLAMLDQGDYAAMAEELVVRFMAPPGTGTIRRHAAIGRLIHRQFMEQTPRQFGMAVADHNRRLMRHEWYRPEPVPPVPALVFTGEHDSLTPPPMGRHLAALLPGAAFTTVRDADHLVHMERIEEFTDLLGRFLTDCPIDDLPYCNGMEYPGSPGAVDLPR</sequence>
<dbReference type="PRINTS" id="PR00412">
    <property type="entry name" value="EPOXHYDRLASE"/>
</dbReference>
<gene>
    <name evidence="1" type="ORF">ACEZDG_02015</name>
</gene>
<dbReference type="InterPro" id="IPR050266">
    <property type="entry name" value="AB_hydrolase_sf"/>
</dbReference>
<evidence type="ECO:0000313" key="1">
    <source>
        <dbReference type="EMBL" id="MFC1408051.1"/>
    </source>
</evidence>
<reference evidence="1 2" key="1">
    <citation type="submission" date="2024-09" db="EMBL/GenBank/DDBJ databases">
        <authorList>
            <person name="Lee S.D."/>
        </authorList>
    </citation>
    <scope>NUCLEOTIDE SEQUENCE [LARGE SCALE GENOMIC DNA]</scope>
    <source>
        <strain evidence="1 2">N1-1</strain>
    </source>
</reference>
<keyword evidence="1" id="KW-0378">Hydrolase</keyword>
<dbReference type="InterPro" id="IPR000073">
    <property type="entry name" value="AB_hydrolase_1"/>
</dbReference>
<dbReference type="GO" id="GO:0016787">
    <property type="term" value="F:hydrolase activity"/>
    <property type="evidence" value="ECO:0007669"/>
    <property type="project" value="UniProtKB-KW"/>
</dbReference>
<accession>A0ABV6V356</accession>
<dbReference type="InterPro" id="IPR000639">
    <property type="entry name" value="Epox_hydrolase-like"/>
</dbReference>